<keyword evidence="9" id="KW-1185">Reference proteome</keyword>
<dbReference type="GeneID" id="125535106"/>
<dbReference type="PROSITE" id="PS50011">
    <property type="entry name" value="PROTEIN_KINASE_DOM"/>
    <property type="match status" value="1"/>
</dbReference>
<organism evidence="8 9">
    <name type="scientific">Triticum urartu</name>
    <name type="common">Red wild einkorn</name>
    <name type="synonym">Crithodium urartu</name>
    <dbReference type="NCBI Taxonomy" id="4572"/>
    <lineage>
        <taxon>Eukaryota</taxon>
        <taxon>Viridiplantae</taxon>
        <taxon>Streptophyta</taxon>
        <taxon>Embryophyta</taxon>
        <taxon>Tracheophyta</taxon>
        <taxon>Spermatophyta</taxon>
        <taxon>Magnoliopsida</taxon>
        <taxon>Liliopsida</taxon>
        <taxon>Poales</taxon>
        <taxon>Poaceae</taxon>
        <taxon>BOP clade</taxon>
        <taxon>Pooideae</taxon>
        <taxon>Triticodae</taxon>
        <taxon>Triticeae</taxon>
        <taxon>Triticinae</taxon>
        <taxon>Triticum</taxon>
    </lineage>
</organism>
<keyword evidence="2 5" id="KW-0547">Nucleotide-binding</keyword>
<dbReference type="Gene3D" id="3.30.200.20">
    <property type="entry name" value="Phosphorylase Kinase, domain 1"/>
    <property type="match status" value="1"/>
</dbReference>
<dbReference type="InterPro" id="IPR054000">
    <property type="entry name" value="MLKL_N"/>
</dbReference>
<dbReference type="PROSITE" id="PS00107">
    <property type="entry name" value="PROTEIN_KINASE_ATP"/>
    <property type="match status" value="1"/>
</dbReference>
<dbReference type="PANTHER" id="PTHR27006">
    <property type="entry name" value="PROMASTIGOTE SURFACE ANTIGEN PROTEIN PSA"/>
    <property type="match status" value="1"/>
</dbReference>
<reference evidence="8" key="3">
    <citation type="submission" date="2022-06" db="UniProtKB">
        <authorList>
            <consortium name="EnsemblPlants"/>
        </authorList>
    </citation>
    <scope>IDENTIFICATION</scope>
</reference>
<evidence type="ECO:0000256" key="6">
    <source>
        <dbReference type="SAM" id="MobiDB-lite"/>
    </source>
</evidence>
<keyword evidence="4 5" id="KW-0067">ATP-binding</keyword>
<dbReference type="GO" id="GO:0005524">
    <property type="term" value="F:ATP binding"/>
    <property type="evidence" value="ECO:0007669"/>
    <property type="project" value="UniProtKB-UniRule"/>
</dbReference>
<dbReference type="InterPro" id="IPR017441">
    <property type="entry name" value="Protein_kinase_ATP_BS"/>
</dbReference>
<dbReference type="PROSITE" id="PS00108">
    <property type="entry name" value="PROTEIN_KINASE_ST"/>
    <property type="match status" value="1"/>
</dbReference>
<dbReference type="SUPFAM" id="SSF56112">
    <property type="entry name" value="Protein kinase-like (PK-like)"/>
    <property type="match status" value="1"/>
</dbReference>
<evidence type="ECO:0000313" key="8">
    <source>
        <dbReference type="EnsemblPlants" id="TuG1812G0200000304.01.T01"/>
    </source>
</evidence>
<dbReference type="AlphaFoldDB" id="A0A8R7P961"/>
<dbReference type="Pfam" id="PF22215">
    <property type="entry name" value="MLKL_N"/>
    <property type="match status" value="1"/>
</dbReference>
<dbReference type="RefSeq" id="XP_048554116.1">
    <property type="nucleotide sequence ID" value="XM_048698159.1"/>
</dbReference>
<dbReference type="Gene3D" id="1.20.930.20">
    <property type="entry name" value="Adaptor protein Cbl, N-terminal domain"/>
    <property type="match status" value="1"/>
</dbReference>
<dbReference type="SMART" id="SM00220">
    <property type="entry name" value="S_TKc"/>
    <property type="match status" value="1"/>
</dbReference>
<feature type="region of interest" description="Disordered" evidence="6">
    <location>
        <begin position="490"/>
        <end position="523"/>
    </location>
</feature>
<gene>
    <name evidence="8" type="primary">LOC125535106</name>
</gene>
<feature type="region of interest" description="Disordered" evidence="6">
    <location>
        <begin position="149"/>
        <end position="183"/>
    </location>
</feature>
<dbReference type="EnsemblPlants" id="TuG1812G0200000304.01.T01">
    <property type="protein sequence ID" value="TuG1812G0200000304.01.T01"/>
    <property type="gene ID" value="TuG1812G0200000304.01"/>
</dbReference>
<dbReference type="FunFam" id="1.10.510.10:FF:000384">
    <property type="entry name" value="G-type lectin S-receptor-like serine/threonine-protein kinase"/>
    <property type="match status" value="1"/>
</dbReference>
<dbReference type="InterPro" id="IPR036537">
    <property type="entry name" value="Adaptor_Cbl_N_dom_sf"/>
</dbReference>
<evidence type="ECO:0000256" key="5">
    <source>
        <dbReference type="PROSITE-ProRule" id="PRU10141"/>
    </source>
</evidence>
<dbReference type="CDD" id="cd21037">
    <property type="entry name" value="MLKL_NTD"/>
    <property type="match status" value="1"/>
</dbReference>
<name>A0A8R7P961_TRIUA</name>
<evidence type="ECO:0000256" key="2">
    <source>
        <dbReference type="ARBA" id="ARBA00022741"/>
    </source>
</evidence>
<evidence type="ECO:0000256" key="3">
    <source>
        <dbReference type="ARBA" id="ARBA00022777"/>
    </source>
</evidence>
<keyword evidence="3" id="KW-0418">Kinase</keyword>
<dbReference type="Gramene" id="TuG1812G0200000304.01.T01">
    <property type="protein sequence ID" value="TuG1812G0200000304.01.T01"/>
    <property type="gene ID" value="TuG1812G0200000304.01"/>
</dbReference>
<dbReference type="Proteomes" id="UP000015106">
    <property type="component" value="Chromosome 2"/>
</dbReference>
<dbReference type="Pfam" id="PF00069">
    <property type="entry name" value="Pkinase"/>
    <property type="match status" value="1"/>
</dbReference>
<evidence type="ECO:0000313" key="9">
    <source>
        <dbReference type="Proteomes" id="UP000015106"/>
    </source>
</evidence>
<dbReference type="PANTHER" id="PTHR27006:SF606">
    <property type="entry name" value="INTERLEUKIN-1 RECEPTOR-ASSOCIATED KINASE 4"/>
    <property type="match status" value="1"/>
</dbReference>
<dbReference type="GO" id="GO:0007166">
    <property type="term" value="P:cell surface receptor signaling pathway"/>
    <property type="evidence" value="ECO:0007669"/>
    <property type="project" value="InterPro"/>
</dbReference>
<accession>A0A8R7P961</accession>
<feature type="binding site" evidence="5">
    <location>
        <position position="238"/>
    </location>
    <ligand>
        <name>ATP</name>
        <dbReference type="ChEBI" id="CHEBI:30616"/>
    </ligand>
</feature>
<dbReference type="Gene3D" id="1.10.510.10">
    <property type="entry name" value="Transferase(Phosphotransferase) domain 1"/>
    <property type="match status" value="1"/>
</dbReference>
<sequence>MVDAVGSVKQVVQVALKIKEAADTVRHNKEVCHQIRGRVNRLRAILSKLEGANTMSDSATSDTLRDLEETLHRAYRLVHACREKKNIVSLLFTAGKLSRQLRQVNDDILAQMAVASFGNNVQTTIMLSRHFQDPPKEQEQMGLSMLSREDAEHAIRSPGKSLTHDSRLEGNDGNGAAPQVDEPSRIPKIPHASLPWFTVFTYAQLTQATNSFSCELGSGGSGVVYKGSLHDGRQVAVKRTSIRSPSCKEECEKEVRLAAVLQHINILKLVGCCTTETESFHVYEFMRNGSLHDHIHGKRRDTLLPWPMRFQIVEGIAQGLLYLHKQCGLGIIHMDIKLSNILLDDAYIPKVGDFGISLVLPQFRDEKQTFHIRGSIGFMAPEMYSCGRFSIKTDVYSYGVLLLETISGKSCVQAGSDFNTLFAWAWHLWKARKLAEFIDSRVRDVADVSEIEKMKRCIHIALLCIELNPAHRPTMSDILGMLGDKKLELPIPQQPAGTNENSLDSSDNELSDWNPHTLGFTSA</sequence>
<dbReference type="RefSeq" id="XP_048554114.1">
    <property type="nucleotide sequence ID" value="XM_048698157.1"/>
</dbReference>
<keyword evidence="1" id="KW-0808">Transferase</keyword>
<evidence type="ECO:0000256" key="4">
    <source>
        <dbReference type="ARBA" id="ARBA00022840"/>
    </source>
</evidence>
<proteinExistence type="predicted"/>
<dbReference type="RefSeq" id="XP_048554115.1">
    <property type="nucleotide sequence ID" value="XM_048698158.1"/>
</dbReference>
<evidence type="ECO:0000259" key="7">
    <source>
        <dbReference type="PROSITE" id="PS50011"/>
    </source>
</evidence>
<dbReference type="InterPro" id="IPR059179">
    <property type="entry name" value="MLKL-like_MCAfunc"/>
</dbReference>
<dbReference type="InterPro" id="IPR008271">
    <property type="entry name" value="Ser/Thr_kinase_AS"/>
</dbReference>
<evidence type="ECO:0000256" key="1">
    <source>
        <dbReference type="ARBA" id="ARBA00022679"/>
    </source>
</evidence>
<dbReference type="InterPro" id="IPR011009">
    <property type="entry name" value="Kinase-like_dom_sf"/>
</dbReference>
<feature type="domain" description="Protein kinase" evidence="7">
    <location>
        <begin position="210"/>
        <end position="487"/>
    </location>
</feature>
<reference evidence="8" key="2">
    <citation type="submission" date="2018-03" db="EMBL/GenBank/DDBJ databases">
        <title>The Triticum urartu genome reveals the dynamic nature of wheat genome evolution.</title>
        <authorList>
            <person name="Ling H."/>
            <person name="Ma B."/>
            <person name="Shi X."/>
            <person name="Liu H."/>
            <person name="Dong L."/>
            <person name="Sun H."/>
            <person name="Cao Y."/>
            <person name="Gao Q."/>
            <person name="Zheng S."/>
            <person name="Li Y."/>
            <person name="Yu Y."/>
            <person name="Du H."/>
            <person name="Qi M."/>
            <person name="Li Y."/>
            <person name="Yu H."/>
            <person name="Cui Y."/>
            <person name="Wang N."/>
            <person name="Chen C."/>
            <person name="Wu H."/>
            <person name="Zhao Y."/>
            <person name="Zhang J."/>
            <person name="Li Y."/>
            <person name="Zhou W."/>
            <person name="Zhang B."/>
            <person name="Hu W."/>
            <person name="Eijk M."/>
            <person name="Tang J."/>
            <person name="Witsenboer H."/>
            <person name="Zhao S."/>
            <person name="Li Z."/>
            <person name="Zhang A."/>
            <person name="Wang D."/>
            <person name="Liang C."/>
        </authorList>
    </citation>
    <scope>NUCLEOTIDE SEQUENCE [LARGE SCALE GENOMIC DNA]</scope>
    <source>
        <strain evidence="8">cv. G1812</strain>
    </source>
</reference>
<protein>
    <recommendedName>
        <fullName evidence="7">Protein kinase domain-containing protein</fullName>
    </recommendedName>
</protein>
<dbReference type="GO" id="GO:0004672">
    <property type="term" value="F:protein kinase activity"/>
    <property type="evidence" value="ECO:0007669"/>
    <property type="project" value="InterPro"/>
</dbReference>
<dbReference type="InterPro" id="IPR000719">
    <property type="entry name" value="Prot_kinase_dom"/>
</dbReference>
<reference evidence="9" key="1">
    <citation type="journal article" date="2013" name="Nature">
        <title>Draft genome of the wheat A-genome progenitor Triticum urartu.</title>
        <authorList>
            <person name="Ling H.Q."/>
            <person name="Zhao S."/>
            <person name="Liu D."/>
            <person name="Wang J."/>
            <person name="Sun H."/>
            <person name="Zhang C."/>
            <person name="Fan H."/>
            <person name="Li D."/>
            <person name="Dong L."/>
            <person name="Tao Y."/>
            <person name="Gao C."/>
            <person name="Wu H."/>
            <person name="Li Y."/>
            <person name="Cui Y."/>
            <person name="Guo X."/>
            <person name="Zheng S."/>
            <person name="Wang B."/>
            <person name="Yu K."/>
            <person name="Liang Q."/>
            <person name="Yang W."/>
            <person name="Lou X."/>
            <person name="Chen J."/>
            <person name="Feng M."/>
            <person name="Jian J."/>
            <person name="Zhang X."/>
            <person name="Luo G."/>
            <person name="Jiang Y."/>
            <person name="Liu J."/>
            <person name="Wang Z."/>
            <person name="Sha Y."/>
            <person name="Zhang B."/>
            <person name="Wu H."/>
            <person name="Tang D."/>
            <person name="Shen Q."/>
            <person name="Xue P."/>
            <person name="Zou S."/>
            <person name="Wang X."/>
            <person name="Liu X."/>
            <person name="Wang F."/>
            <person name="Yang Y."/>
            <person name="An X."/>
            <person name="Dong Z."/>
            <person name="Zhang K."/>
            <person name="Zhang X."/>
            <person name="Luo M.C."/>
            <person name="Dvorak J."/>
            <person name="Tong Y."/>
            <person name="Wang J."/>
            <person name="Yang H."/>
            <person name="Li Z."/>
            <person name="Wang D."/>
            <person name="Zhang A."/>
            <person name="Wang J."/>
        </authorList>
    </citation>
    <scope>NUCLEOTIDE SEQUENCE</scope>
    <source>
        <strain evidence="9">cv. G1812</strain>
    </source>
</reference>